<evidence type="ECO:0000256" key="5">
    <source>
        <dbReference type="ARBA" id="ARBA00023136"/>
    </source>
</evidence>
<keyword evidence="3 6" id="KW-0812">Transmembrane</keyword>
<name>A0A8A1MKV0_AJECA</name>
<evidence type="ECO:0000313" key="8">
    <source>
        <dbReference type="Proteomes" id="UP000663671"/>
    </source>
</evidence>
<dbReference type="Pfam" id="PF04791">
    <property type="entry name" value="LMBR1"/>
    <property type="match status" value="1"/>
</dbReference>
<evidence type="ECO:0000256" key="3">
    <source>
        <dbReference type="ARBA" id="ARBA00022692"/>
    </source>
</evidence>
<evidence type="ECO:0000256" key="6">
    <source>
        <dbReference type="SAM" id="Phobius"/>
    </source>
</evidence>
<dbReference type="PANTHER" id="PTHR21355">
    <property type="entry name" value="G-PROTEIN COUPLED RECEPTOR-ASSOCIATED PROTEIN LMBRD2"/>
    <property type="match status" value="1"/>
</dbReference>
<sequence>MALAYFWGLALAIYLMGHGLVVIPRTLIRNANPGNKLRRIQARAPRIHDRLTDSMADLEDLEFQVSQLRKNKTGAPYDLQEWIDELVDMTSIPESRLRASAGANESRPSVPPTITARYLADITRRLARARHQNARFANAWEKLVREAADTQAIIDSSASKRLEFSHPSFQSSSNRSIPYITPTLRYYTYVHILPAARLILAGFFSLASACVVWSEIIKSFAPRASIVTLSVVHNPTQSEPIGFLGQVASAAWIFYMCSAAFVGVTDVKVWGNRALVPRNTYSESACWYAGQIAKLTVPLSYNFLTFLPQDVHKKTTFYNFLGRLINLTPLGKGFDYIFPIFILIPVCATSFNLYGRVKSWFDFGLLEDDEDVALNSSGFGTGGWREGRELIESELTGSGALGLSSQRAAPVHRRTASTPSSCPTIWVPPADLPRNQPQGQTARATVSTRIQAVAAAPEEDEEENFFQSFAHRVRNTFETASTPQWLRADNVGIQRPRWLGGQGSDVGDGTTNLGRWFGGRPAEGQVQI</sequence>
<proteinExistence type="inferred from homology"/>
<organism evidence="7 8">
    <name type="scientific">Ajellomyces capsulatus</name>
    <name type="common">Darling's disease fungus</name>
    <name type="synonym">Histoplasma capsulatum</name>
    <dbReference type="NCBI Taxonomy" id="5037"/>
    <lineage>
        <taxon>Eukaryota</taxon>
        <taxon>Fungi</taxon>
        <taxon>Dikarya</taxon>
        <taxon>Ascomycota</taxon>
        <taxon>Pezizomycotina</taxon>
        <taxon>Eurotiomycetes</taxon>
        <taxon>Eurotiomycetidae</taxon>
        <taxon>Onygenales</taxon>
        <taxon>Ajellomycetaceae</taxon>
        <taxon>Histoplasma</taxon>
    </lineage>
</organism>
<dbReference type="GO" id="GO:0016020">
    <property type="term" value="C:membrane"/>
    <property type="evidence" value="ECO:0007669"/>
    <property type="project" value="UniProtKB-SubCell"/>
</dbReference>
<dbReference type="EMBL" id="CP069114">
    <property type="protein sequence ID" value="QSS64697.1"/>
    <property type="molecule type" value="Genomic_DNA"/>
</dbReference>
<dbReference type="InterPro" id="IPR051584">
    <property type="entry name" value="GPCR-associated_LMBR1"/>
</dbReference>
<feature type="transmembrane region" description="Helical" evidence="6">
    <location>
        <begin position="198"/>
        <end position="221"/>
    </location>
</feature>
<dbReference type="VEuPathDB" id="FungiDB:I7I51_01768"/>
<gene>
    <name evidence="7" type="ORF">I7I51_01768</name>
</gene>
<evidence type="ECO:0000256" key="4">
    <source>
        <dbReference type="ARBA" id="ARBA00022989"/>
    </source>
</evidence>
<reference evidence="7" key="1">
    <citation type="submission" date="2021-01" db="EMBL/GenBank/DDBJ databases">
        <title>Chromosome-level genome assembly of a human fungal pathogen reveals clustering of transcriptionally co-regulated genes.</title>
        <authorList>
            <person name="Voorhies M."/>
            <person name="Cohen S."/>
            <person name="Shea T.P."/>
            <person name="Petrus S."/>
            <person name="Munoz J.F."/>
            <person name="Poplawski S."/>
            <person name="Goldman W.E."/>
            <person name="Michael T."/>
            <person name="Cuomo C.A."/>
            <person name="Sil A."/>
            <person name="Beyhan S."/>
        </authorList>
    </citation>
    <scope>NUCLEOTIDE SEQUENCE</scope>
    <source>
        <strain evidence="7">WU24</strain>
    </source>
</reference>
<dbReference type="InterPro" id="IPR006876">
    <property type="entry name" value="LMBR1-like_membr_prot"/>
</dbReference>
<dbReference type="AlphaFoldDB" id="A0A8A1MKV0"/>
<feature type="transmembrane region" description="Helical" evidence="6">
    <location>
        <begin position="241"/>
        <end position="264"/>
    </location>
</feature>
<evidence type="ECO:0000256" key="2">
    <source>
        <dbReference type="ARBA" id="ARBA00010487"/>
    </source>
</evidence>
<feature type="transmembrane region" description="Helical" evidence="6">
    <location>
        <begin position="336"/>
        <end position="354"/>
    </location>
</feature>
<keyword evidence="5 6" id="KW-0472">Membrane</keyword>
<evidence type="ECO:0000313" key="7">
    <source>
        <dbReference type="EMBL" id="QSS64697.1"/>
    </source>
</evidence>
<protein>
    <submittedName>
        <fullName evidence="7">LMBR1 domain-containing protein</fullName>
    </submittedName>
</protein>
<dbReference type="OrthoDB" id="203099at2759"/>
<feature type="transmembrane region" description="Helical" evidence="6">
    <location>
        <begin position="285"/>
        <end position="304"/>
    </location>
</feature>
<comment type="subcellular location">
    <subcellularLocation>
        <location evidence="1">Membrane</location>
        <topology evidence="1">Multi-pass membrane protein</topology>
    </subcellularLocation>
</comment>
<dbReference type="PANTHER" id="PTHR21355:SF0">
    <property type="entry name" value="G-PROTEIN COUPLED RECEPTOR-ASSOCIATED PROTEIN LMBRD2"/>
    <property type="match status" value="1"/>
</dbReference>
<keyword evidence="4 6" id="KW-1133">Transmembrane helix</keyword>
<comment type="similarity">
    <text evidence="2">Belongs to the LIMR family.</text>
</comment>
<accession>A0A8A1MKV0</accession>
<evidence type="ECO:0000256" key="1">
    <source>
        <dbReference type="ARBA" id="ARBA00004141"/>
    </source>
</evidence>
<feature type="transmembrane region" description="Helical" evidence="6">
    <location>
        <begin position="6"/>
        <end position="28"/>
    </location>
</feature>
<dbReference type="Proteomes" id="UP000663671">
    <property type="component" value="Chromosome 1"/>
</dbReference>